<comment type="caution">
    <text evidence="7">The sequence shown here is derived from an EMBL/GenBank/DDBJ whole genome shotgun (WGS) entry which is preliminary data.</text>
</comment>
<sequence>MTDRLQASVCVVVLLLIVGWVLYIGRAVFVPIVFGAIAVYVVVDFTRLLQRIPLIGPRLPVQVRYGLSMFLIGAAIFFAVDMLVANYDALVALAPRYQDSVLLMIHKISTLLHLESEPTWESLRRNMLTQLNIQSMVTGMLASLSSVIIDLFVIVLYASFLLVERSTFGEKLTNMTANSTNAARIRGVVTDINRRIGAYLALKTFLGVLLGAICWLAMRSVGLEFAGLWAILTALLNYVPYIGSVLAIVFPVLMSVLQFGDLNSILVVVVSLTAIHFVIGNILDPYLTGNSLNLSPFAILASMAVWSALWGVPGAFLAVPITASVAIIFSEFEMTRPVAVLLSKNGRLALGKNGKTEQTA</sequence>
<keyword evidence="8" id="KW-1185">Reference proteome</keyword>
<dbReference type="RefSeq" id="WP_062133171.1">
    <property type="nucleotide sequence ID" value="NZ_LRBG01000037.1"/>
</dbReference>
<feature type="transmembrane region" description="Helical" evidence="6">
    <location>
        <begin position="70"/>
        <end position="94"/>
    </location>
</feature>
<evidence type="ECO:0000256" key="3">
    <source>
        <dbReference type="ARBA" id="ARBA00022692"/>
    </source>
</evidence>
<keyword evidence="3 6" id="KW-0812">Transmembrane</keyword>
<evidence type="ECO:0000256" key="6">
    <source>
        <dbReference type="SAM" id="Phobius"/>
    </source>
</evidence>
<dbReference type="Proteomes" id="UP000075613">
    <property type="component" value="Unassembled WGS sequence"/>
</dbReference>
<feature type="transmembrane region" description="Helical" evidence="6">
    <location>
        <begin position="196"/>
        <end position="218"/>
    </location>
</feature>
<name>A0A149PFY3_9BURK</name>
<feature type="transmembrane region" description="Helical" evidence="6">
    <location>
        <begin position="29"/>
        <end position="49"/>
    </location>
</feature>
<organism evidence="7 8">
    <name type="scientific">Paraburkholderia monticola</name>
    <dbReference type="NCBI Taxonomy" id="1399968"/>
    <lineage>
        <taxon>Bacteria</taxon>
        <taxon>Pseudomonadati</taxon>
        <taxon>Pseudomonadota</taxon>
        <taxon>Betaproteobacteria</taxon>
        <taxon>Burkholderiales</taxon>
        <taxon>Burkholderiaceae</taxon>
        <taxon>Paraburkholderia</taxon>
    </lineage>
</organism>
<feature type="transmembrane region" description="Helical" evidence="6">
    <location>
        <begin position="238"/>
        <end position="257"/>
    </location>
</feature>
<reference evidence="7 8" key="1">
    <citation type="journal article" date="2015" name="Int. J. Syst. Evol. Microbiol.">
        <title>Burkholderia monticola sp. nov., isolated from mountain soil.</title>
        <authorList>
            <person name="Baek I."/>
            <person name="Seo B."/>
            <person name="Lee I."/>
            <person name="Yi H."/>
            <person name="Chun J."/>
        </authorList>
    </citation>
    <scope>NUCLEOTIDE SEQUENCE [LARGE SCALE GENOMIC DNA]</scope>
    <source>
        <strain evidence="7 8">JC2948</strain>
    </source>
</reference>
<dbReference type="EMBL" id="LRBG01000037">
    <property type="protein sequence ID" value="KXU83960.1"/>
    <property type="molecule type" value="Genomic_DNA"/>
</dbReference>
<accession>A0A149PFY3</accession>
<dbReference type="PANTHER" id="PTHR21716">
    <property type="entry name" value="TRANSMEMBRANE PROTEIN"/>
    <property type="match status" value="1"/>
</dbReference>
<comment type="similarity">
    <text evidence="2">Belongs to the autoinducer-2 exporter (AI-2E) (TC 2.A.86) family.</text>
</comment>
<evidence type="ECO:0000256" key="4">
    <source>
        <dbReference type="ARBA" id="ARBA00022989"/>
    </source>
</evidence>
<dbReference type="GO" id="GO:0055085">
    <property type="term" value="P:transmembrane transport"/>
    <property type="evidence" value="ECO:0007669"/>
    <property type="project" value="TreeGrafter"/>
</dbReference>
<gene>
    <name evidence="7" type="ORF">CI15_25940</name>
</gene>
<evidence type="ECO:0000256" key="2">
    <source>
        <dbReference type="ARBA" id="ARBA00009773"/>
    </source>
</evidence>
<feature type="transmembrane region" description="Helical" evidence="6">
    <location>
        <begin position="140"/>
        <end position="163"/>
    </location>
</feature>
<proteinExistence type="inferred from homology"/>
<dbReference type="Pfam" id="PF01594">
    <property type="entry name" value="AI-2E_transport"/>
    <property type="match status" value="1"/>
</dbReference>
<keyword evidence="5 6" id="KW-0472">Membrane</keyword>
<feature type="transmembrane region" description="Helical" evidence="6">
    <location>
        <begin position="303"/>
        <end position="329"/>
    </location>
</feature>
<dbReference type="PANTHER" id="PTHR21716:SF64">
    <property type="entry name" value="AI-2 TRANSPORT PROTEIN TQSA"/>
    <property type="match status" value="1"/>
</dbReference>
<dbReference type="GO" id="GO:0016020">
    <property type="term" value="C:membrane"/>
    <property type="evidence" value="ECO:0007669"/>
    <property type="project" value="UniProtKB-SubCell"/>
</dbReference>
<evidence type="ECO:0000313" key="7">
    <source>
        <dbReference type="EMBL" id="KXU83960.1"/>
    </source>
</evidence>
<comment type="subcellular location">
    <subcellularLocation>
        <location evidence="1">Membrane</location>
        <topology evidence="1">Multi-pass membrane protein</topology>
    </subcellularLocation>
</comment>
<protein>
    <recommendedName>
        <fullName evidence="9">AI-2E family transporter</fullName>
    </recommendedName>
</protein>
<dbReference type="STRING" id="1399968.CI15_25940"/>
<feature type="transmembrane region" description="Helical" evidence="6">
    <location>
        <begin position="7"/>
        <end position="23"/>
    </location>
</feature>
<dbReference type="OrthoDB" id="9799225at2"/>
<dbReference type="AlphaFoldDB" id="A0A149PFY3"/>
<evidence type="ECO:0008006" key="9">
    <source>
        <dbReference type="Google" id="ProtNLM"/>
    </source>
</evidence>
<evidence type="ECO:0000313" key="8">
    <source>
        <dbReference type="Proteomes" id="UP000075613"/>
    </source>
</evidence>
<evidence type="ECO:0000256" key="5">
    <source>
        <dbReference type="ARBA" id="ARBA00023136"/>
    </source>
</evidence>
<keyword evidence="4 6" id="KW-1133">Transmembrane helix</keyword>
<evidence type="ECO:0000256" key="1">
    <source>
        <dbReference type="ARBA" id="ARBA00004141"/>
    </source>
</evidence>
<feature type="transmembrane region" description="Helical" evidence="6">
    <location>
        <begin position="264"/>
        <end position="283"/>
    </location>
</feature>
<dbReference type="InterPro" id="IPR002549">
    <property type="entry name" value="AI-2E-like"/>
</dbReference>